<keyword evidence="2" id="KW-0815">Transposition</keyword>
<dbReference type="InterPro" id="IPR001959">
    <property type="entry name" value="Transposase"/>
</dbReference>
<dbReference type="RefSeq" id="WP_022609331.1">
    <property type="nucleotide sequence ID" value="NZ_ASSJ01000088.1"/>
</dbReference>
<feature type="domain" description="Cas12f1-like TNB" evidence="6">
    <location>
        <begin position="171"/>
        <end position="232"/>
    </location>
</feature>
<feature type="non-terminal residue" evidence="7">
    <location>
        <position position="232"/>
    </location>
</feature>
<feature type="domain" description="Probable transposase IS891/IS1136/IS1341" evidence="5">
    <location>
        <begin position="54"/>
        <end position="159"/>
    </location>
</feature>
<dbReference type="eggNOG" id="COG0675">
    <property type="taxonomic scope" value="Bacteria"/>
</dbReference>
<feature type="non-terminal residue" evidence="7">
    <location>
        <position position="1"/>
    </location>
</feature>
<evidence type="ECO:0000313" key="8">
    <source>
        <dbReference type="Proteomes" id="UP000016960"/>
    </source>
</evidence>
<dbReference type="EMBL" id="ASSJ01000088">
    <property type="protein sequence ID" value="ERN39841.1"/>
    <property type="molecule type" value="Genomic_DNA"/>
</dbReference>
<evidence type="ECO:0000256" key="2">
    <source>
        <dbReference type="ARBA" id="ARBA00022578"/>
    </source>
</evidence>
<dbReference type="Pfam" id="PF07282">
    <property type="entry name" value="Cas12f1-like_TNB"/>
    <property type="match status" value="1"/>
</dbReference>
<keyword evidence="8" id="KW-1185">Reference proteome</keyword>
<accession>U5DDY7</accession>
<sequence length="232" mass="25973">EGSRIALPKIGQVKLILHRPIPDGFTIKTAKVTRKADGWYVSLLLEDKTVPLPTSDVDMAKSVGIDVGLKDFLVASDGDSVPIPQFFRRSELKLAKLQRQLSRQKKGSNRWRKQVNRIAKLHLKISRQRRDFFSKVWDSLFSKYDVVAHEKLNIKGLARTRLAKSIADAAWGTFLQMGAWKAERAAKLTIAENPRGTSIECSGCGERVPKTLADRVHSCPSCGLVLNRDRNA</sequence>
<dbReference type="InterPro" id="IPR010095">
    <property type="entry name" value="Cas12f1-like_TNB"/>
</dbReference>
<keyword evidence="3" id="KW-0238">DNA-binding</keyword>
<dbReference type="GO" id="GO:0006310">
    <property type="term" value="P:DNA recombination"/>
    <property type="evidence" value="ECO:0007669"/>
    <property type="project" value="UniProtKB-KW"/>
</dbReference>
<dbReference type="AlphaFoldDB" id="U5DDY7"/>
<reference evidence="7 8" key="1">
    <citation type="submission" date="2013-05" db="EMBL/GenBank/DDBJ databases">
        <title>Draft genome sequence of Rubidibacter lacunae KORDI 51-2.</title>
        <authorList>
            <person name="Choi D.H."/>
            <person name="Noh J.H."/>
            <person name="Kwon K.-K."/>
            <person name="Lee J.-H."/>
            <person name="Ryu J.-Y."/>
        </authorList>
    </citation>
    <scope>NUCLEOTIDE SEQUENCE [LARGE SCALE GENOMIC DNA]</scope>
    <source>
        <strain evidence="7 8">KORDI 51-2</strain>
    </source>
</reference>
<name>U5DDY7_9CHRO</name>
<dbReference type="Pfam" id="PF01385">
    <property type="entry name" value="OrfB_IS605"/>
    <property type="match status" value="1"/>
</dbReference>
<dbReference type="NCBIfam" id="NF040570">
    <property type="entry name" value="guided_TnpB"/>
    <property type="match status" value="1"/>
</dbReference>
<evidence type="ECO:0000256" key="4">
    <source>
        <dbReference type="ARBA" id="ARBA00023172"/>
    </source>
</evidence>
<organism evidence="7 8">
    <name type="scientific">Rubidibacter lacunae KORDI 51-2</name>
    <dbReference type="NCBI Taxonomy" id="582515"/>
    <lineage>
        <taxon>Bacteria</taxon>
        <taxon>Bacillati</taxon>
        <taxon>Cyanobacteriota</taxon>
        <taxon>Cyanophyceae</taxon>
        <taxon>Oscillatoriophycideae</taxon>
        <taxon>Chroococcales</taxon>
        <taxon>Aphanothecaceae</taxon>
        <taxon>Rubidibacter</taxon>
    </lineage>
</organism>
<evidence type="ECO:0000259" key="6">
    <source>
        <dbReference type="Pfam" id="PF07282"/>
    </source>
</evidence>
<evidence type="ECO:0000259" key="5">
    <source>
        <dbReference type="Pfam" id="PF01385"/>
    </source>
</evidence>
<evidence type="ECO:0000313" key="7">
    <source>
        <dbReference type="EMBL" id="ERN39841.1"/>
    </source>
</evidence>
<dbReference type="InParanoid" id="U5DDY7"/>
<keyword evidence="4" id="KW-0233">DNA recombination</keyword>
<dbReference type="Proteomes" id="UP000016960">
    <property type="component" value="Unassembled WGS sequence"/>
</dbReference>
<protein>
    <submittedName>
        <fullName evidence="7">Transposase</fullName>
    </submittedName>
</protein>
<comment type="caution">
    <text evidence="7">The sequence shown here is derived from an EMBL/GenBank/DDBJ whole genome shotgun (WGS) entry which is preliminary data.</text>
</comment>
<proteinExistence type="inferred from homology"/>
<evidence type="ECO:0000256" key="1">
    <source>
        <dbReference type="ARBA" id="ARBA00008761"/>
    </source>
</evidence>
<dbReference type="GO" id="GO:0003677">
    <property type="term" value="F:DNA binding"/>
    <property type="evidence" value="ECO:0007669"/>
    <property type="project" value="UniProtKB-KW"/>
</dbReference>
<dbReference type="STRING" id="582515.KR51_00036910"/>
<gene>
    <name evidence="7" type="ORF">KR51_00036910</name>
</gene>
<dbReference type="GO" id="GO:0032196">
    <property type="term" value="P:transposition"/>
    <property type="evidence" value="ECO:0007669"/>
    <property type="project" value="UniProtKB-KW"/>
</dbReference>
<evidence type="ECO:0000256" key="3">
    <source>
        <dbReference type="ARBA" id="ARBA00023125"/>
    </source>
</evidence>
<comment type="similarity">
    <text evidence="1">In the C-terminal section; belongs to the transposase 35 family.</text>
</comment>